<dbReference type="EMBL" id="ACZI02000003">
    <property type="protein sequence ID" value="EFV15121.1"/>
    <property type="molecule type" value="Genomic_DNA"/>
</dbReference>
<reference evidence="2 3" key="1">
    <citation type="journal article" date="2011" name="Stand. Genomic Sci.">
        <title>High quality draft genome sequence of Segniliparus rugosus CDC 945(T)= (ATCC BAA-974(T)).</title>
        <authorList>
            <person name="Earl A.M."/>
            <person name="Desjardins C.A."/>
            <person name="Fitzgerald M.G."/>
            <person name="Arachchi H.M."/>
            <person name="Zeng Q."/>
            <person name="Mehta T."/>
            <person name="Griggs A."/>
            <person name="Birren B.W."/>
            <person name="Toney N.C."/>
            <person name="Carr J."/>
            <person name="Posey J."/>
            <person name="Butler W.R."/>
        </authorList>
    </citation>
    <scope>NUCLEOTIDE SEQUENCE [LARGE SCALE GENOMIC DNA]</scope>
    <source>
        <strain evidence="3">ATCC BAA-974 / DSM 45345 / CCUG 50838 / CIP 108380 / JCM 13579 / CDC 945</strain>
    </source>
</reference>
<evidence type="ECO:0000313" key="2">
    <source>
        <dbReference type="EMBL" id="EFV15121.1"/>
    </source>
</evidence>
<dbReference type="OrthoDB" id="9814325at2"/>
<evidence type="ECO:0000256" key="1">
    <source>
        <dbReference type="SAM" id="Phobius"/>
    </source>
</evidence>
<protein>
    <recommendedName>
        <fullName evidence="4">VWFA domain-containing protein</fullName>
    </recommendedName>
</protein>
<dbReference type="SUPFAM" id="SSF53300">
    <property type="entry name" value="vWA-like"/>
    <property type="match status" value="1"/>
</dbReference>
<organism evidence="2 3">
    <name type="scientific">Segniliparus rugosus (strain ATCC BAA-974 / DSM 45345 / CCUG 50838 / CIP 108380 / JCM 13579 / CDC 945)</name>
    <dbReference type="NCBI Taxonomy" id="679197"/>
    <lineage>
        <taxon>Bacteria</taxon>
        <taxon>Bacillati</taxon>
        <taxon>Actinomycetota</taxon>
        <taxon>Actinomycetes</taxon>
        <taxon>Mycobacteriales</taxon>
        <taxon>Segniliparaceae</taxon>
        <taxon>Segniliparus</taxon>
    </lineage>
</organism>
<dbReference type="AlphaFoldDB" id="E5XKK9"/>
<name>E5XKK9_SEGRC</name>
<gene>
    <name evidence="2" type="ORF">HMPREF9336_00028</name>
</gene>
<feature type="transmembrane region" description="Helical" evidence="1">
    <location>
        <begin position="46"/>
        <end position="68"/>
    </location>
</feature>
<dbReference type="InterPro" id="IPR036465">
    <property type="entry name" value="vWFA_dom_sf"/>
</dbReference>
<dbReference type="Proteomes" id="UP000004816">
    <property type="component" value="Unassembled WGS sequence"/>
</dbReference>
<accession>E5XKK9</accession>
<proteinExistence type="predicted"/>
<dbReference type="eggNOG" id="COG2304">
    <property type="taxonomic scope" value="Bacteria"/>
</dbReference>
<dbReference type="Gene3D" id="3.40.50.410">
    <property type="entry name" value="von Willebrand factor, type A domain"/>
    <property type="match status" value="1"/>
</dbReference>
<feature type="transmembrane region" description="Helical" evidence="1">
    <location>
        <begin position="338"/>
        <end position="358"/>
    </location>
</feature>
<keyword evidence="3" id="KW-1185">Reference proteome</keyword>
<dbReference type="RefSeq" id="WP_007466619.1">
    <property type="nucleotide sequence ID" value="NZ_KI391954.1"/>
</dbReference>
<keyword evidence="1" id="KW-1133">Transmembrane helix</keyword>
<feature type="transmembrane region" description="Helical" evidence="1">
    <location>
        <begin position="6"/>
        <end position="25"/>
    </location>
</feature>
<evidence type="ECO:0000313" key="3">
    <source>
        <dbReference type="Proteomes" id="UP000004816"/>
    </source>
</evidence>
<dbReference type="STRING" id="679197.HMPREF9336_00028"/>
<keyword evidence="1" id="KW-0472">Membrane</keyword>
<sequence length="376" mass="39811">MTLSPFLPEWLLVAAAALIVIARSATMWRMLRQARGSARSAQLRRWGRWASVTAALLAVVLAAAGPVADGEDVVTATANQTKRIDPTGANLNVYLVVDRSISTLARDQGPGEGTARQSRLTAIRADSAALLEKFPEARFSVVDWGRSAEVEWPLSADRYTLGSTLHGLPAYDLGSVSPDGDIADARALFDVDRGAAAPLLRPMLDYQRTAYPERANVVVYFGCGEHDGVQRPQTSFGDVAGLFDGGVVLGYGTPAGGELLTNAGQGQHPVGMSSSGQGGPAPLVIKYDEGSMLRLADDLAVPYAHRQLGENASAVVAAITGPAKPRPDAQASATGFPLYWALLLLASVAGLAESYRFVRDRKRMAWVAKAVREGTA</sequence>
<comment type="caution">
    <text evidence="2">The sequence shown here is derived from an EMBL/GenBank/DDBJ whole genome shotgun (WGS) entry which is preliminary data.</text>
</comment>
<keyword evidence="1" id="KW-0812">Transmembrane</keyword>
<dbReference type="HOGENOM" id="CLU_069615_0_0_11"/>
<evidence type="ECO:0008006" key="4">
    <source>
        <dbReference type="Google" id="ProtNLM"/>
    </source>
</evidence>